<dbReference type="Gene3D" id="3.90.1210.10">
    <property type="entry name" value="Antifreeze-like/N-acetylneuraminic acid synthase C-terminal domain"/>
    <property type="match status" value="1"/>
</dbReference>
<dbReference type="CDD" id="cd11615">
    <property type="entry name" value="SAF_NeuB_like"/>
    <property type="match status" value="1"/>
</dbReference>
<dbReference type="PANTHER" id="PTHR42966">
    <property type="entry name" value="N-ACETYLNEURAMINATE SYNTHASE"/>
    <property type="match status" value="1"/>
</dbReference>
<evidence type="ECO:0000313" key="3">
    <source>
        <dbReference type="Proteomes" id="UP000031163"/>
    </source>
</evidence>
<dbReference type="GO" id="GO:0047444">
    <property type="term" value="F:N-acylneuraminate-9-phosphate synthase activity"/>
    <property type="evidence" value="ECO:0007669"/>
    <property type="project" value="TreeGrafter"/>
</dbReference>
<evidence type="ECO:0000259" key="1">
    <source>
        <dbReference type="PROSITE" id="PS50844"/>
    </source>
</evidence>
<dbReference type="NCBIfam" id="TIGR03569">
    <property type="entry name" value="NeuB_NnaB"/>
    <property type="match status" value="1"/>
</dbReference>
<protein>
    <submittedName>
        <fullName evidence="2">Legionaminic acid synthase</fullName>
        <ecNumber evidence="2">2.5.1.101</ecNumber>
    </submittedName>
</protein>
<dbReference type="EC" id="2.5.1.101" evidence="2"/>
<evidence type="ECO:0000313" key="2">
    <source>
        <dbReference type="EMBL" id="AJC88153.1"/>
    </source>
</evidence>
<dbReference type="PROSITE" id="PS50844">
    <property type="entry name" value="AFP_LIKE"/>
    <property type="match status" value="1"/>
</dbReference>
<dbReference type="EMBL" id="CP007770">
    <property type="protein sequence ID" value="AJC88153.1"/>
    <property type="molecule type" value="Genomic_DNA"/>
</dbReference>
<dbReference type="InterPro" id="IPR036732">
    <property type="entry name" value="AFP_Neu5c_C_sf"/>
</dbReference>
<dbReference type="Proteomes" id="UP000031163">
    <property type="component" value="Chromosome"/>
</dbReference>
<reference evidence="2 3" key="1">
    <citation type="journal article" date="2014" name="Genome Biol. Evol.">
        <title>Comparative Genomics of the Campylobacter lari Group.</title>
        <authorList>
            <person name="Miller W.G."/>
            <person name="Yee E."/>
            <person name="Chapman M.H."/>
            <person name="Smith T.P."/>
            <person name="Bono J.L."/>
            <person name="Huynh S."/>
            <person name="Parker C.T."/>
            <person name="Vandamme P."/>
            <person name="Luong K."/>
            <person name="Korlach J."/>
        </authorList>
    </citation>
    <scope>NUCLEOTIDE SEQUENCE [LARGE SCALE GENOMIC DNA]</scope>
    <source>
        <strain evidence="2 3">NCTC 12927</strain>
    </source>
</reference>
<dbReference type="GO" id="GO:0016051">
    <property type="term" value="P:carbohydrate biosynthetic process"/>
    <property type="evidence" value="ECO:0007669"/>
    <property type="project" value="InterPro"/>
</dbReference>
<dbReference type="KEGG" id="cis:CINS_1194"/>
<gene>
    <name evidence="2" type="primary">legI</name>
    <name evidence="2" type="ORF">CINS_1194</name>
</gene>
<dbReference type="SUPFAM" id="SSF51569">
    <property type="entry name" value="Aldolase"/>
    <property type="match status" value="1"/>
</dbReference>
<dbReference type="PANTHER" id="PTHR42966:SF1">
    <property type="entry name" value="SIALIC ACID SYNTHASE"/>
    <property type="match status" value="1"/>
</dbReference>
<accession>A0A0A8H1Y5</accession>
<dbReference type="HOGENOM" id="CLU_040465_0_0_7"/>
<dbReference type="AlphaFoldDB" id="A0A0A8H1Y5"/>
<sequence length="335" mass="37713">MKKTIIIAEAGVNHNGDINLAKKLIELAAKAGADYVKFQSFIAKDCVCAHTKKAQYQINNTQNNKESQLEMIEKLELDKKAHEILIAHCKKHNIKFLSTPFDLASIELLSDFNLDFFKIPSGEITNFIYLKKIAKLNKKIILSTGMSSLGEIEEAINVLVKYGTKRKNIKLLHCNSAYPTPFEDVNLKAMQTLKDAFKLDVGYSDHTLGIHISLAAVALGACVIEKHFTLDKNMQGPDHLASLDPQELYALCKNIRELELSFGDGIKKTSKSEKSNLKIVRKFLVANKDIKKGERFNEENLCAKRSSGGICAMKYEKYINKIAKKNYKKDEIINE</sequence>
<dbReference type="RefSeq" id="WP_039650690.1">
    <property type="nucleotide sequence ID" value="NZ_CP007770.1"/>
</dbReference>
<organism evidence="2 3">
    <name type="scientific">Campylobacter insulaenigrae NCTC 12927</name>
    <dbReference type="NCBI Taxonomy" id="1031564"/>
    <lineage>
        <taxon>Bacteria</taxon>
        <taxon>Pseudomonadati</taxon>
        <taxon>Campylobacterota</taxon>
        <taxon>Epsilonproteobacteria</taxon>
        <taxon>Campylobacterales</taxon>
        <taxon>Campylobacteraceae</taxon>
        <taxon>Campylobacter</taxon>
    </lineage>
</organism>
<dbReference type="Gene3D" id="3.20.20.70">
    <property type="entry name" value="Aldolase class I"/>
    <property type="match status" value="1"/>
</dbReference>
<dbReference type="InterPro" id="IPR051690">
    <property type="entry name" value="PseI-like"/>
</dbReference>
<dbReference type="InterPro" id="IPR020007">
    <property type="entry name" value="NeuB/NeuA"/>
</dbReference>
<dbReference type="STRING" id="1031564.CINS_1194"/>
<dbReference type="GeneID" id="74431980"/>
<dbReference type="InterPro" id="IPR013974">
    <property type="entry name" value="SAF"/>
</dbReference>
<name>A0A0A8H1Y5_9BACT</name>
<proteinExistence type="predicted"/>
<dbReference type="InterPro" id="IPR013132">
    <property type="entry name" value="PseI/NeuA/B-like_N"/>
</dbReference>
<keyword evidence="2" id="KW-0808">Transferase</keyword>
<dbReference type="Pfam" id="PF03102">
    <property type="entry name" value="NeuB"/>
    <property type="match status" value="1"/>
</dbReference>
<dbReference type="SUPFAM" id="SSF51269">
    <property type="entry name" value="AFP III-like domain"/>
    <property type="match status" value="1"/>
</dbReference>
<dbReference type="InterPro" id="IPR057736">
    <property type="entry name" value="SAF_PseI/NeuA/NeuB"/>
</dbReference>
<dbReference type="Pfam" id="PF08666">
    <property type="entry name" value="SAF"/>
    <property type="match status" value="1"/>
</dbReference>
<feature type="domain" description="AFP-like" evidence="1">
    <location>
        <begin position="283"/>
        <end position="335"/>
    </location>
</feature>
<dbReference type="InterPro" id="IPR006190">
    <property type="entry name" value="SAF_AFP_Neu5Ac"/>
</dbReference>
<dbReference type="InterPro" id="IPR013785">
    <property type="entry name" value="Aldolase_TIM"/>
</dbReference>